<dbReference type="Proteomes" id="UP000509594">
    <property type="component" value="Chromosome"/>
</dbReference>
<dbReference type="GeneID" id="55820707"/>
<dbReference type="GO" id="GO:0005524">
    <property type="term" value="F:ATP binding"/>
    <property type="evidence" value="ECO:0007669"/>
    <property type="project" value="UniProtKB-KW"/>
</dbReference>
<name>A0A7D5IAY6_9EURY</name>
<dbReference type="Gene3D" id="3.30.230.10">
    <property type="match status" value="1"/>
</dbReference>
<dbReference type="InterPro" id="IPR006204">
    <property type="entry name" value="GHMP_kinase_N_dom"/>
</dbReference>
<dbReference type="PANTHER" id="PTHR42282">
    <property type="entry name" value="PANTOATE KINASE-RELATED"/>
    <property type="match status" value="1"/>
</dbReference>
<keyword evidence="1" id="KW-0173">Coenzyme A biosynthesis</keyword>
<dbReference type="RefSeq" id="WP_176964452.1">
    <property type="nucleotide sequence ID" value="NZ_CP058215.1"/>
</dbReference>
<dbReference type="EMBL" id="CP058215">
    <property type="protein sequence ID" value="QLC49389.1"/>
    <property type="molecule type" value="Genomic_DNA"/>
</dbReference>
<keyword evidence="4" id="KW-1185">Reference proteome</keyword>
<dbReference type="KEGG" id="mzi:HWN40_03490"/>
<dbReference type="UniPathway" id="UPA00241"/>
<comment type="similarity">
    <text evidence="1">Belongs to the GHMP kinase family. PoK subfamily.</text>
</comment>
<accession>A0A7D5IAY6</accession>
<dbReference type="PIRSF" id="PIRSF016896">
    <property type="entry name" value="GHMP_arc_MJ0969"/>
    <property type="match status" value="1"/>
</dbReference>
<keyword evidence="1" id="KW-0547">Nucleotide-binding</keyword>
<keyword evidence="1" id="KW-0808">Transferase</keyword>
<evidence type="ECO:0000313" key="4">
    <source>
        <dbReference type="Proteomes" id="UP000509594"/>
    </source>
</evidence>
<dbReference type="GO" id="GO:0016301">
    <property type="term" value="F:kinase activity"/>
    <property type="evidence" value="ECO:0007669"/>
    <property type="project" value="UniProtKB-UniRule"/>
</dbReference>
<dbReference type="SUPFAM" id="SSF54211">
    <property type="entry name" value="Ribosomal protein S5 domain 2-like"/>
    <property type="match status" value="1"/>
</dbReference>
<organism evidence="3 4">
    <name type="scientific">Methanolobus zinderi</name>
    <dbReference type="NCBI Taxonomy" id="536044"/>
    <lineage>
        <taxon>Archaea</taxon>
        <taxon>Methanobacteriati</taxon>
        <taxon>Methanobacteriota</taxon>
        <taxon>Stenosarchaea group</taxon>
        <taxon>Methanomicrobia</taxon>
        <taxon>Methanosarcinales</taxon>
        <taxon>Methanosarcinaceae</taxon>
        <taxon>Methanolobus</taxon>
    </lineage>
</organism>
<comment type="function">
    <text evidence="1">Phosphorylates (R)-pantoate to form (R)-4-phosphopantoate in the CoA biosynthesis pathway.</text>
</comment>
<dbReference type="InterPro" id="IPR012043">
    <property type="entry name" value="PoK"/>
</dbReference>
<dbReference type="EC" id="2.7.1.169" evidence="1"/>
<evidence type="ECO:0000256" key="1">
    <source>
        <dbReference type="HAMAP-Rule" id="MF_02223"/>
    </source>
</evidence>
<proteinExistence type="inferred from homology"/>
<comment type="pathway">
    <text evidence="1">Cofactor biosynthesis; coenzyme A biosynthesis.</text>
</comment>
<keyword evidence="1 3" id="KW-0418">Kinase</keyword>
<feature type="domain" description="GHMP kinase N-terminal" evidence="2">
    <location>
        <begin position="72"/>
        <end position="149"/>
    </location>
</feature>
<dbReference type="Pfam" id="PF00288">
    <property type="entry name" value="GHMP_kinases_N"/>
    <property type="match status" value="1"/>
</dbReference>
<dbReference type="OrthoDB" id="85822at2157"/>
<evidence type="ECO:0000313" key="3">
    <source>
        <dbReference type="EMBL" id="QLC49389.1"/>
    </source>
</evidence>
<dbReference type="AlphaFoldDB" id="A0A7D5IAY6"/>
<evidence type="ECO:0000259" key="2">
    <source>
        <dbReference type="Pfam" id="PF00288"/>
    </source>
</evidence>
<protein>
    <recommendedName>
        <fullName evidence="1">Pantoate kinase</fullName>
        <shortName evidence="1">PoK</shortName>
        <ecNumber evidence="1">2.7.1.169</ecNumber>
    </recommendedName>
</protein>
<keyword evidence="1" id="KW-0067">ATP-binding</keyword>
<reference evidence="3 4" key="1">
    <citation type="submission" date="2020-06" db="EMBL/GenBank/DDBJ databases">
        <title>Methanolobus halotolerans sp. nov., isolated from a saline lake Tus in Siberia.</title>
        <authorList>
            <person name="Shen Y."/>
            <person name="Chen S.-C."/>
            <person name="Lai M.-C."/>
            <person name="Huang H.-H."/>
            <person name="Chiu H.-H."/>
            <person name="Tang S.-L."/>
            <person name="Rogozin D.Y."/>
            <person name="Degermendzhy A.G."/>
        </authorList>
    </citation>
    <scope>NUCLEOTIDE SEQUENCE [LARGE SCALE GENOMIC DNA]</scope>
    <source>
        <strain evidence="3 4">DSM 21339</strain>
    </source>
</reference>
<gene>
    <name evidence="3" type="ORF">HWN40_03490</name>
</gene>
<dbReference type="InterPro" id="IPR014721">
    <property type="entry name" value="Ribsml_uS5_D2-typ_fold_subgr"/>
</dbReference>
<dbReference type="GO" id="GO:0015937">
    <property type="term" value="P:coenzyme A biosynthetic process"/>
    <property type="evidence" value="ECO:0007669"/>
    <property type="project" value="UniProtKB-UniRule"/>
</dbReference>
<dbReference type="PANTHER" id="PTHR42282:SF1">
    <property type="entry name" value="PANTOATE KINASE"/>
    <property type="match status" value="1"/>
</dbReference>
<sequence length="294" mass="30984">MPADRISAKAFAPAHITGFFEVHDSTDPLRKCSTGCGIVLNEGIETTVSCGEGIEKTTVLLDGVEVKGSTIRTVVESLTDRPVKVECKAYIPIESGLGASGAGALGTAYALNCALELNLTASKLNQIAHVAEVKNSSGLGDVAAQSLGGVVIRKTPGAPGIGNYDRIPVKKQDIWCVVLGELSTSSVLSNREAVESINLAGRSAMQRLMEKPTLENFMLCSRDFTVNTGLADNTITDIMETVESKGGIASQAMLGNTVFAVARETEADEKITDALSEYGEVLNYKINTGSIKII</sequence>
<dbReference type="HAMAP" id="MF_02223">
    <property type="entry name" value="Pantoate_kinase"/>
    <property type="match status" value="1"/>
</dbReference>
<comment type="catalytic activity">
    <reaction evidence="1">
        <text>(R)-pantoate + ATP = (R)-4-phosphopantoate + ADP + H(+)</text>
        <dbReference type="Rhea" id="RHEA:28246"/>
        <dbReference type="ChEBI" id="CHEBI:15378"/>
        <dbReference type="ChEBI" id="CHEBI:15980"/>
        <dbReference type="ChEBI" id="CHEBI:30616"/>
        <dbReference type="ChEBI" id="CHEBI:61294"/>
        <dbReference type="ChEBI" id="CHEBI:456216"/>
        <dbReference type="EC" id="2.7.1.169"/>
    </reaction>
</comment>
<dbReference type="InterPro" id="IPR020568">
    <property type="entry name" value="Ribosomal_Su5_D2-typ_SF"/>
</dbReference>